<dbReference type="RefSeq" id="WP_224421153.1">
    <property type="nucleotide sequence ID" value="NZ_JAGXFD010000001.1"/>
</dbReference>
<proteinExistence type="inferred from homology"/>
<evidence type="ECO:0000256" key="2">
    <source>
        <dbReference type="ARBA" id="ARBA00023002"/>
    </source>
</evidence>
<dbReference type="EC" id="1.4.99.-" evidence="4"/>
<comment type="similarity">
    <text evidence="1">Belongs to the DadA oxidoreductase family.</text>
</comment>
<sequence>MHVVVIGGGVVGVTTAQALVARGHRVTVIERCADVGLETSRANAGQRSYGYVSPWASPTMVRKALPWLLQADGPFKLHLPPSLRTLRFLFATWRFAQASDRYERNKRAMLRLGAYSRQCFQALEVRHDLAFDGAQGGLIDLASDTAAADGLKATAGLLSELDIDHQWLTPAQLREHEPGLCGEAPLVGALRLPDDGTGDCHRFTRALADCCRDAGVTFRCRTEVTDLVRRDGLIQALVLAPVGDGEKGGAGGATEILEADAVVMCAGCLSRPLAATLGIEVPIYPVKGYSLTVDVADPSRAPRSTVIDDRYKVVATRLGERLRVTGFVELADFDRRIPAARLATLRRAVESRFPGAADLAQAEPWTGFRPMTPDGPPVIGQLRRDNLYFNTGHGTFGWTLSAGSAELIAQVIDDESPALALDAFAPGRFMH</sequence>
<evidence type="ECO:0000313" key="5">
    <source>
        <dbReference type="Proteomes" id="UP001319883"/>
    </source>
</evidence>
<protein>
    <submittedName>
        <fullName evidence="4">D-amino acid dehydrogenase</fullName>
        <ecNumber evidence="4">1.4.99.-</ecNumber>
    </submittedName>
</protein>
<dbReference type="SUPFAM" id="SSF54373">
    <property type="entry name" value="FAD-linked reductases, C-terminal domain"/>
    <property type="match status" value="1"/>
</dbReference>
<dbReference type="PANTHER" id="PTHR13847:SF280">
    <property type="entry name" value="D-AMINO ACID DEHYDROGENASE"/>
    <property type="match status" value="1"/>
</dbReference>
<dbReference type="InterPro" id="IPR006076">
    <property type="entry name" value="FAD-dep_OxRdtase"/>
</dbReference>
<dbReference type="Gene3D" id="3.50.50.60">
    <property type="entry name" value="FAD/NAD(P)-binding domain"/>
    <property type="match status" value="2"/>
</dbReference>
<evidence type="ECO:0000313" key="4">
    <source>
        <dbReference type="EMBL" id="MBZ9568584.1"/>
    </source>
</evidence>
<accession>A0ABS7X2H3</accession>
<keyword evidence="2 4" id="KW-0560">Oxidoreductase</keyword>
<dbReference type="GO" id="GO:0016491">
    <property type="term" value="F:oxidoreductase activity"/>
    <property type="evidence" value="ECO:0007669"/>
    <property type="project" value="UniProtKB-KW"/>
</dbReference>
<name>A0ABS7X2H3_9GAMM</name>
<gene>
    <name evidence="4" type="ORF">KGQ91_12975</name>
</gene>
<dbReference type="InterPro" id="IPR036188">
    <property type="entry name" value="FAD/NAD-bd_sf"/>
</dbReference>
<dbReference type="PANTHER" id="PTHR13847">
    <property type="entry name" value="SARCOSINE DEHYDROGENASE-RELATED"/>
    <property type="match status" value="1"/>
</dbReference>
<evidence type="ECO:0000256" key="1">
    <source>
        <dbReference type="ARBA" id="ARBA00009410"/>
    </source>
</evidence>
<dbReference type="NCBIfam" id="NF001933">
    <property type="entry name" value="PRK00711.1"/>
    <property type="match status" value="1"/>
</dbReference>
<dbReference type="Pfam" id="PF01266">
    <property type="entry name" value="DAO"/>
    <property type="match status" value="1"/>
</dbReference>
<organism evidence="4 5">
    <name type="scientific">Modicisalibacter tunisiensis</name>
    <dbReference type="NCBI Taxonomy" id="390637"/>
    <lineage>
        <taxon>Bacteria</taxon>
        <taxon>Pseudomonadati</taxon>
        <taxon>Pseudomonadota</taxon>
        <taxon>Gammaproteobacteria</taxon>
        <taxon>Oceanospirillales</taxon>
        <taxon>Halomonadaceae</taxon>
        <taxon>Modicisalibacter</taxon>
    </lineage>
</organism>
<comment type="caution">
    <text evidence="4">The sequence shown here is derived from an EMBL/GenBank/DDBJ whole genome shotgun (WGS) entry which is preliminary data.</text>
</comment>
<dbReference type="EMBL" id="JAGXFD010000001">
    <property type="protein sequence ID" value="MBZ9568584.1"/>
    <property type="molecule type" value="Genomic_DNA"/>
</dbReference>
<dbReference type="SUPFAM" id="SSF51905">
    <property type="entry name" value="FAD/NAD(P)-binding domain"/>
    <property type="match status" value="1"/>
</dbReference>
<dbReference type="Proteomes" id="UP001319883">
    <property type="component" value="Unassembled WGS sequence"/>
</dbReference>
<dbReference type="Gene3D" id="3.30.9.10">
    <property type="entry name" value="D-Amino Acid Oxidase, subunit A, domain 2"/>
    <property type="match status" value="1"/>
</dbReference>
<evidence type="ECO:0000259" key="3">
    <source>
        <dbReference type="Pfam" id="PF01266"/>
    </source>
</evidence>
<keyword evidence="5" id="KW-1185">Reference proteome</keyword>
<reference evidence="4 5" key="1">
    <citation type="submission" date="2021-05" db="EMBL/GenBank/DDBJ databases">
        <title>Petroleum and Energy Research Collection (APPE): ex situ preservation of microbial diversity associated with the oil industry and exploitation of its biotechnological potential.</title>
        <authorList>
            <person name="Paixao C.T.M."/>
            <person name="Gomes M.B."/>
            <person name="Oliveira V.M."/>
        </authorList>
    </citation>
    <scope>NUCLEOTIDE SEQUENCE [LARGE SCALE GENOMIC DNA]</scope>
    <source>
        <strain evidence="4 5">LIT2</strain>
    </source>
</reference>
<feature type="domain" description="FAD dependent oxidoreductase" evidence="3">
    <location>
        <begin position="2"/>
        <end position="410"/>
    </location>
</feature>